<gene>
    <name evidence="1" type="ORF">PVAR5_1925</name>
</gene>
<evidence type="ECO:0000313" key="1">
    <source>
        <dbReference type="EMBL" id="GAD93317.1"/>
    </source>
</evidence>
<protein>
    <submittedName>
        <fullName evidence="1">Uncharacterized protein</fullName>
    </submittedName>
</protein>
<organism evidence="1 2">
    <name type="scientific">Byssochlamys spectabilis (strain No. 5 / NBRC 109023)</name>
    <name type="common">Paecilomyces variotii</name>
    <dbReference type="NCBI Taxonomy" id="1356009"/>
    <lineage>
        <taxon>Eukaryota</taxon>
        <taxon>Fungi</taxon>
        <taxon>Dikarya</taxon>
        <taxon>Ascomycota</taxon>
        <taxon>Pezizomycotina</taxon>
        <taxon>Eurotiomycetes</taxon>
        <taxon>Eurotiomycetidae</taxon>
        <taxon>Eurotiales</taxon>
        <taxon>Thermoascaceae</taxon>
        <taxon>Paecilomyces</taxon>
    </lineage>
</organism>
<name>V5FXF8_BYSSN</name>
<proteinExistence type="predicted"/>
<sequence>MHLELLQVAADPIGRGWTRTPVRLPETAGGSDKSRALDFGQALAGPSWGRCATGQCGPRSLLPGSGRSFLQVVPSPMAVSVVTRRSLLPSVSLAGNSPARKACSQLATPPIIPIAVLSYLILSYPILLHGHNLEQMPHRPAVPQLNTSSTPSGPDQTWRPDAESFVPRFSSRQSFGCDLRPRLDADLRSMGRALLSTGDPSFSRWGSFWI</sequence>
<keyword evidence="2" id="KW-1185">Reference proteome</keyword>
<comment type="caution">
    <text evidence="1">The sequence shown here is derived from an EMBL/GenBank/DDBJ whole genome shotgun (WGS) entry which is preliminary data.</text>
</comment>
<dbReference type="HOGENOM" id="CLU_1309944_0_0_1"/>
<dbReference type="AlphaFoldDB" id="V5FXF8"/>
<dbReference type="InParanoid" id="V5FXF8"/>
<reference evidence="2" key="1">
    <citation type="journal article" date="2014" name="Genome Announc.">
        <title>Draft genome sequence of the formaldehyde-resistant fungus Byssochlamys spectabilis No. 5 (anamorph Paecilomyces variotii No. 5) (NBRC109023).</title>
        <authorList>
            <person name="Oka T."/>
            <person name="Ekino K."/>
            <person name="Fukuda K."/>
            <person name="Nomura Y."/>
        </authorList>
    </citation>
    <scope>NUCLEOTIDE SEQUENCE [LARGE SCALE GENOMIC DNA]</scope>
    <source>
        <strain evidence="2">No. 5 / NBRC 109023</strain>
    </source>
</reference>
<dbReference type="Proteomes" id="UP000018001">
    <property type="component" value="Unassembled WGS sequence"/>
</dbReference>
<dbReference type="EMBL" id="BAUL01000053">
    <property type="protein sequence ID" value="GAD93317.1"/>
    <property type="molecule type" value="Genomic_DNA"/>
</dbReference>
<accession>V5FXF8</accession>
<evidence type="ECO:0000313" key="2">
    <source>
        <dbReference type="Proteomes" id="UP000018001"/>
    </source>
</evidence>